<dbReference type="PANTHER" id="PTHR46676">
    <property type="entry name" value="PROTEIN AMBP"/>
    <property type="match status" value="1"/>
</dbReference>
<evidence type="ECO:0000256" key="1">
    <source>
        <dbReference type="ARBA" id="ARBA00022690"/>
    </source>
</evidence>
<dbReference type="AlphaFoldDB" id="A0A3Q3FT62"/>
<sequence length="174" mass="19126">ASAIIHFSSVSLICLSLPATPVPSFVIISPFVGRWYETAVVSTCPHYMLRRQANPVVVALELKNVTSEGNFTMTASTFRNGSCKETSTVYSLTNTPGRFFHLVTSIADVDSFVVHTNYNEYAMILQLSTEKPSGNKTTIVKLYILPVGHVRKTSKGWQTTCTWALALSVMVQTS</sequence>
<dbReference type="InterPro" id="IPR012674">
    <property type="entry name" value="Calycin"/>
</dbReference>
<dbReference type="Proteomes" id="UP000264800">
    <property type="component" value="Unplaced"/>
</dbReference>
<dbReference type="Pfam" id="PF00061">
    <property type="entry name" value="Lipocalin"/>
    <property type="match status" value="1"/>
</dbReference>
<feature type="domain" description="Lipocalin/cytosolic fatty-acid binding" evidence="4">
    <location>
        <begin position="32"/>
        <end position="143"/>
    </location>
</feature>
<dbReference type="GO" id="GO:0004867">
    <property type="term" value="F:serine-type endopeptidase inhibitor activity"/>
    <property type="evidence" value="ECO:0007669"/>
    <property type="project" value="UniProtKB-KW"/>
</dbReference>
<evidence type="ECO:0000313" key="5">
    <source>
        <dbReference type="Ensembl" id="ENSKMAP00000015727.1"/>
    </source>
</evidence>
<dbReference type="InterPro" id="IPR029856">
    <property type="entry name" value="AMBP"/>
</dbReference>
<evidence type="ECO:0000256" key="3">
    <source>
        <dbReference type="SAM" id="SignalP"/>
    </source>
</evidence>
<keyword evidence="2" id="KW-0722">Serine protease inhibitor</keyword>
<proteinExistence type="predicted"/>
<protein>
    <recommendedName>
        <fullName evidence="4">Lipocalin/cytosolic fatty-acid binding domain-containing protein</fullName>
    </recommendedName>
</protein>
<dbReference type="STRING" id="37003.ENSKMAP00000015727"/>
<reference evidence="5" key="2">
    <citation type="submission" date="2025-09" db="UniProtKB">
        <authorList>
            <consortium name="Ensembl"/>
        </authorList>
    </citation>
    <scope>IDENTIFICATION</scope>
</reference>
<dbReference type="Ensembl" id="ENSKMAT00000015954.1">
    <property type="protein sequence ID" value="ENSKMAP00000015727.1"/>
    <property type="gene ID" value="ENSKMAG00000011759.1"/>
</dbReference>
<evidence type="ECO:0000313" key="6">
    <source>
        <dbReference type="Proteomes" id="UP000264800"/>
    </source>
</evidence>
<reference evidence="5" key="1">
    <citation type="submission" date="2025-08" db="UniProtKB">
        <authorList>
            <consortium name="Ensembl"/>
        </authorList>
    </citation>
    <scope>IDENTIFICATION</scope>
</reference>
<feature type="signal peptide" evidence="3">
    <location>
        <begin position="1"/>
        <end position="24"/>
    </location>
</feature>
<accession>A0A3Q3FT62</accession>
<name>A0A3Q3FT62_KRYMA</name>
<keyword evidence="6" id="KW-1185">Reference proteome</keyword>
<evidence type="ECO:0000256" key="2">
    <source>
        <dbReference type="ARBA" id="ARBA00022900"/>
    </source>
</evidence>
<dbReference type="SUPFAM" id="SSF50814">
    <property type="entry name" value="Lipocalins"/>
    <property type="match status" value="1"/>
</dbReference>
<dbReference type="InterPro" id="IPR000566">
    <property type="entry name" value="Lipocln_cytosolic_FA-bd_dom"/>
</dbReference>
<dbReference type="Gene3D" id="2.40.128.20">
    <property type="match status" value="1"/>
</dbReference>
<feature type="chain" id="PRO_5018671238" description="Lipocalin/cytosolic fatty-acid binding domain-containing protein" evidence="3">
    <location>
        <begin position="25"/>
        <end position="174"/>
    </location>
</feature>
<keyword evidence="1" id="KW-0646">Protease inhibitor</keyword>
<organism evidence="5 6">
    <name type="scientific">Kryptolebias marmoratus</name>
    <name type="common">Mangrove killifish</name>
    <name type="synonym">Rivulus marmoratus</name>
    <dbReference type="NCBI Taxonomy" id="37003"/>
    <lineage>
        <taxon>Eukaryota</taxon>
        <taxon>Metazoa</taxon>
        <taxon>Chordata</taxon>
        <taxon>Craniata</taxon>
        <taxon>Vertebrata</taxon>
        <taxon>Euteleostomi</taxon>
        <taxon>Actinopterygii</taxon>
        <taxon>Neopterygii</taxon>
        <taxon>Teleostei</taxon>
        <taxon>Neoteleostei</taxon>
        <taxon>Acanthomorphata</taxon>
        <taxon>Ovalentaria</taxon>
        <taxon>Atherinomorphae</taxon>
        <taxon>Cyprinodontiformes</taxon>
        <taxon>Rivulidae</taxon>
        <taxon>Kryptolebias</taxon>
    </lineage>
</organism>
<keyword evidence="3" id="KW-0732">Signal</keyword>
<dbReference type="PANTHER" id="PTHR46676:SF1">
    <property type="entry name" value="PROTEIN AMBP"/>
    <property type="match status" value="1"/>
</dbReference>
<dbReference type="GeneTree" id="ENSGT00940000175176"/>
<evidence type="ECO:0000259" key="4">
    <source>
        <dbReference type="Pfam" id="PF00061"/>
    </source>
</evidence>